<dbReference type="Gene3D" id="3.40.630.30">
    <property type="match status" value="1"/>
</dbReference>
<sequence>MSRELTDTTGTSAIIDTVDDGPIRSYRVRLADDSVPAGRADFIEADAAERVRIFFHTEVDAASGGRGLAGLLVRTALSDAIDDGVVVVPVCRLFRAHLTKHGDAYLAEGGRFRAPSPADVALVGHAVRGTHRSS</sequence>
<dbReference type="AlphaFoldDB" id="A0A2M9CHR8"/>
<dbReference type="EMBL" id="PGFF01000001">
    <property type="protein sequence ID" value="PJJ71464.1"/>
    <property type="molecule type" value="Genomic_DNA"/>
</dbReference>
<feature type="domain" description="N-acetyltransferase" evidence="1">
    <location>
        <begin position="20"/>
        <end position="110"/>
    </location>
</feature>
<keyword evidence="2" id="KW-0808">Transferase</keyword>
<dbReference type="Proteomes" id="UP000228758">
    <property type="component" value="Unassembled WGS sequence"/>
</dbReference>
<keyword evidence="3" id="KW-1185">Reference proteome</keyword>
<dbReference type="InterPro" id="IPR016181">
    <property type="entry name" value="Acyl_CoA_acyltransferase"/>
</dbReference>
<dbReference type="PROSITE" id="PS51729">
    <property type="entry name" value="GNAT_YJDJ"/>
    <property type="match status" value="1"/>
</dbReference>
<dbReference type="OrthoDB" id="5405911at2"/>
<dbReference type="RefSeq" id="WP_100365901.1">
    <property type="nucleotide sequence ID" value="NZ_PGFF01000001.1"/>
</dbReference>
<dbReference type="SUPFAM" id="SSF55729">
    <property type="entry name" value="Acyl-CoA N-acyltransferases (Nat)"/>
    <property type="match status" value="1"/>
</dbReference>
<dbReference type="InterPro" id="IPR031165">
    <property type="entry name" value="GNAT_YJDJ"/>
</dbReference>
<organism evidence="2 3">
    <name type="scientific">Diaminobutyricimonas aerilata</name>
    <dbReference type="NCBI Taxonomy" id="1162967"/>
    <lineage>
        <taxon>Bacteria</taxon>
        <taxon>Bacillati</taxon>
        <taxon>Actinomycetota</taxon>
        <taxon>Actinomycetes</taxon>
        <taxon>Micrococcales</taxon>
        <taxon>Microbacteriaceae</taxon>
        <taxon>Diaminobutyricimonas</taxon>
    </lineage>
</organism>
<dbReference type="Pfam" id="PF14542">
    <property type="entry name" value="Acetyltransf_CG"/>
    <property type="match status" value="1"/>
</dbReference>
<protein>
    <submittedName>
        <fullName evidence="2">Putative GNAT family acetyltransferase</fullName>
    </submittedName>
</protein>
<dbReference type="GO" id="GO:0016740">
    <property type="term" value="F:transferase activity"/>
    <property type="evidence" value="ECO:0007669"/>
    <property type="project" value="UniProtKB-KW"/>
</dbReference>
<name>A0A2M9CHR8_9MICO</name>
<reference evidence="2 3" key="1">
    <citation type="submission" date="2017-11" db="EMBL/GenBank/DDBJ databases">
        <title>Genomic Encyclopedia of Archaeal and Bacterial Type Strains, Phase II (KMG-II): From Individual Species to Whole Genera.</title>
        <authorList>
            <person name="Goeker M."/>
        </authorList>
    </citation>
    <scope>NUCLEOTIDE SEQUENCE [LARGE SCALE GENOMIC DNA]</scope>
    <source>
        <strain evidence="2 3">DSM 27393</strain>
    </source>
</reference>
<evidence type="ECO:0000313" key="2">
    <source>
        <dbReference type="EMBL" id="PJJ71464.1"/>
    </source>
</evidence>
<accession>A0A2M9CHR8</accession>
<evidence type="ECO:0000259" key="1">
    <source>
        <dbReference type="PROSITE" id="PS51729"/>
    </source>
</evidence>
<evidence type="ECO:0000313" key="3">
    <source>
        <dbReference type="Proteomes" id="UP000228758"/>
    </source>
</evidence>
<comment type="caution">
    <text evidence="2">The sequence shown here is derived from an EMBL/GenBank/DDBJ whole genome shotgun (WGS) entry which is preliminary data.</text>
</comment>
<proteinExistence type="predicted"/>
<gene>
    <name evidence="2" type="ORF">CLV46_1012</name>
</gene>